<comment type="caution">
    <text evidence="2">The sequence shown here is derived from an EMBL/GenBank/DDBJ whole genome shotgun (WGS) entry which is preliminary data.</text>
</comment>
<dbReference type="Proteomes" id="UP000266841">
    <property type="component" value="Unassembled WGS sequence"/>
</dbReference>
<feature type="non-terminal residue" evidence="2">
    <location>
        <position position="254"/>
    </location>
</feature>
<sequence>MTSPYGRSSGDGGCLSRVPEGRRGMAAGAAVGAAAGGRASLAPGHERRPPPARGGRPRPSGRARPRGGCWAARDVRRLLGLRGGGGDDARAARDVKAAPTGRRRDGPRERGSLPSRPGLHLPREDEADLDSEGFCDCPGTAAFPRQGDFTQGTTAPRLELGRAWTYMAAERWSWSPSRHRMLRGQNATGGGGHKRRPAPVSLEREDATINSSDDRGGERKKGSCKKFESGRRRAVPARPRRPSVPRERRTAETR</sequence>
<evidence type="ECO:0000313" key="3">
    <source>
        <dbReference type="Proteomes" id="UP000266841"/>
    </source>
</evidence>
<name>K0T522_THAOC</name>
<feature type="compositionally biased region" description="Basic and acidic residues" evidence="1">
    <location>
        <begin position="244"/>
        <end position="254"/>
    </location>
</feature>
<evidence type="ECO:0000256" key="1">
    <source>
        <dbReference type="SAM" id="MobiDB-lite"/>
    </source>
</evidence>
<feature type="compositionally biased region" description="Basic and acidic residues" evidence="1">
    <location>
        <begin position="85"/>
        <end position="111"/>
    </location>
</feature>
<dbReference type="EMBL" id="AGNL01006239">
    <property type="protein sequence ID" value="EJK72184.1"/>
    <property type="molecule type" value="Genomic_DNA"/>
</dbReference>
<proteinExistence type="predicted"/>
<feature type="compositionally biased region" description="Basic and acidic residues" evidence="1">
    <location>
        <begin position="202"/>
        <end position="231"/>
    </location>
</feature>
<keyword evidence="3" id="KW-1185">Reference proteome</keyword>
<protein>
    <submittedName>
        <fullName evidence="2">Uncharacterized protein</fullName>
    </submittedName>
</protein>
<gene>
    <name evidence="2" type="ORF">THAOC_06308</name>
</gene>
<reference evidence="2 3" key="1">
    <citation type="journal article" date="2012" name="Genome Biol.">
        <title>Genome and low-iron response of an oceanic diatom adapted to chronic iron limitation.</title>
        <authorList>
            <person name="Lommer M."/>
            <person name="Specht M."/>
            <person name="Roy A.S."/>
            <person name="Kraemer L."/>
            <person name="Andreson R."/>
            <person name="Gutowska M.A."/>
            <person name="Wolf J."/>
            <person name="Bergner S.V."/>
            <person name="Schilhabel M.B."/>
            <person name="Klostermeier U.C."/>
            <person name="Beiko R.G."/>
            <person name="Rosenstiel P."/>
            <person name="Hippler M."/>
            <person name="Laroche J."/>
        </authorList>
    </citation>
    <scope>NUCLEOTIDE SEQUENCE [LARGE SCALE GENOMIC DNA]</scope>
    <source>
        <strain evidence="2 3">CCMP1005</strain>
    </source>
</reference>
<dbReference type="AlphaFoldDB" id="K0T522"/>
<feature type="region of interest" description="Disordered" evidence="1">
    <location>
        <begin position="175"/>
        <end position="254"/>
    </location>
</feature>
<accession>K0T522</accession>
<feature type="region of interest" description="Disordered" evidence="1">
    <location>
        <begin position="1"/>
        <end position="154"/>
    </location>
</feature>
<evidence type="ECO:0000313" key="2">
    <source>
        <dbReference type="EMBL" id="EJK72184.1"/>
    </source>
</evidence>
<feature type="compositionally biased region" description="Basic residues" evidence="1">
    <location>
        <begin position="232"/>
        <end position="243"/>
    </location>
</feature>
<feature type="compositionally biased region" description="Low complexity" evidence="1">
    <location>
        <begin position="24"/>
        <end position="43"/>
    </location>
</feature>
<feature type="compositionally biased region" description="Basic residues" evidence="1">
    <location>
        <begin position="55"/>
        <end position="65"/>
    </location>
</feature>
<organism evidence="2 3">
    <name type="scientific">Thalassiosira oceanica</name>
    <name type="common">Marine diatom</name>
    <dbReference type="NCBI Taxonomy" id="159749"/>
    <lineage>
        <taxon>Eukaryota</taxon>
        <taxon>Sar</taxon>
        <taxon>Stramenopiles</taxon>
        <taxon>Ochrophyta</taxon>
        <taxon>Bacillariophyta</taxon>
        <taxon>Coscinodiscophyceae</taxon>
        <taxon>Thalassiosirophycidae</taxon>
        <taxon>Thalassiosirales</taxon>
        <taxon>Thalassiosiraceae</taxon>
        <taxon>Thalassiosira</taxon>
    </lineage>
</organism>